<dbReference type="HOGENOM" id="CLU_139805_0_0_11"/>
<dbReference type="KEGG" id="scb:SCAB_81421"/>
<dbReference type="RefSeq" id="WP_013005543.1">
    <property type="nucleotide sequence ID" value="NC_013929.1"/>
</dbReference>
<feature type="chain" id="PRO_5003005743" evidence="1">
    <location>
        <begin position="20"/>
        <end position="126"/>
    </location>
</feature>
<dbReference type="AlphaFoldDB" id="C9ZHQ8"/>
<keyword evidence="3" id="KW-1185">Reference proteome</keyword>
<dbReference type="GeneID" id="24312247"/>
<accession>C9ZHQ8</accession>
<reference evidence="2 3" key="1">
    <citation type="journal article" date="2010" name="Mol. Plant Microbe Interact.">
        <title>Streptomyces scabies 87-22 contains a coronafacic acid-like biosynthetic cluster that contributes to plant-microbe interactions.</title>
        <authorList>
            <person name="Bignell D.R."/>
            <person name="Seipke R.F."/>
            <person name="Huguet-Tapia J.C."/>
            <person name="Chambers A.H."/>
            <person name="Parry R.J."/>
            <person name="Loria R."/>
        </authorList>
    </citation>
    <scope>NUCLEOTIDE SEQUENCE [LARGE SCALE GENOMIC DNA]</scope>
    <source>
        <strain evidence="2 3">87.22</strain>
    </source>
</reference>
<dbReference type="Proteomes" id="UP000001444">
    <property type="component" value="Chromosome"/>
</dbReference>
<evidence type="ECO:0000313" key="2">
    <source>
        <dbReference type="EMBL" id="CBG75103.1"/>
    </source>
</evidence>
<name>C9ZHQ8_STRSW</name>
<sequence length="126" mass="13200">MTAVAAALLVGVDATSASAGTGQLFALKINNFRDWGNFEQDPYQDIPGDSIRACDGFADGWGVTAYLDSNHNGVFDRTATTSGHPAGYCSPWASGNIPEGATVTLKVCNTKSGYAPRNCDQADYTA</sequence>
<evidence type="ECO:0000256" key="1">
    <source>
        <dbReference type="SAM" id="SignalP"/>
    </source>
</evidence>
<dbReference type="EMBL" id="FN554889">
    <property type="protein sequence ID" value="CBG75103.1"/>
    <property type="molecule type" value="Genomic_DNA"/>
</dbReference>
<feature type="signal peptide" evidence="1">
    <location>
        <begin position="1"/>
        <end position="19"/>
    </location>
</feature>
<keyword evidence="1" id="KW-0732">Signal</keyword>
<evidence type="ECO:0000313" key="3">
    <source>
        <dbReference type="Proteomes" id="UP000001444"/>
    </source>
</evidence>
<gene>
    <name evidence="2" type="ordered locus">SCAB_81421</name>
</gene>
<protein>
    <submittedName>
        <fullName evidence="2">Putative secreted protein</fullName>
    </submittedName>
</protein>
<proteinExistence type="predicted"/>
<organism evidence="2 3">
    <name type="scientific">Streptomyces scabiei (strain 87.22)</name>
    <dbReference type="NCBI Taxonomy" id="680198"/>
    <lineage>
        <taxon>Bacteria</taxon>
        <taxon>Bacillati</taxon>
        <taxon>Actinomycetota</taxon>
        <taxon>Actinomycetes</taxon>
        <taxon>Kitasatosporales</taxon>
        <taxon>Streptomycetaceae</taxon>
        <taxon>Streptomyces</taxon>
    </lineage>
</organism>